<organism evidence="2">
    <name type="scientific">Ackermannviridae sp. ctUml7</name>
    <dbReference type="NCBI Taxonomy" id="2825753"/>
    <lineage>
        <taxon>Viruses</taxon>
        <taxon>Duplodnaviria</taxon>
        <taxon>Heunggongvirae</taxon>
        <taxon>Uroviricota</taxon>
        <taxon>Caudoviricetes</taxon>
        <taxon>Pantevenvirales</taxon>
        <taxon>Ackermannviridae</taxon>
    </lineage>
</organism>
<keyword evidence="1" id="KW-0812">Transmembrane</keyword>
<proteinExistence type="predicted"/>
<feature type="transmembrane region" description="Helical" evidence="1">
    <location>
        <begin position="47"/>
        <end position="69"/>
    </location>
</feature>
<accession>A0A8S5V9M2</accession>
<dbReference type="EMBL" id="BK016230">
    <property type="protein sequence ID" value="DAG03413.1"/>
    <property type="molecule type" value="Genomic_DNA"/>
</dbReference>
<sequence length="75" mass="8583">MEQKNRNGFTKFMILSYGACVVAAMFFCLAKYFGWGLEEASYITCLAPMWVPFAIFISGFGLLVIIVALKEWNKW</sequence>
<reference evidence="2" key="1">
    <citation type="journal article" date="2021" name="Proc. Natl. Acad. Sci. U.S.A.">
        <title>A Catalog of Tens of Thousands of Viruses from Human Metagenomes Reveals Hidden Associations with Chronic Diseases.</title>
        <authorList>
            <person name="Tisza M.J."/>
            <person name="Buck C.B."/>
        </authorList>
    </citation>
    <scope>NUCLEOTIDE SEQUENCE</scope>
    <source>
        <strain evidence="2">CtUml7</strain>
    </source>
</reference>
<feature type="transmembrane region" description="Helical" evidence="1">
    <location>
        <begin position="12"/>
        <end position="35"/>
    </location>
</feature>
<evidence type="ECO:0000313" key="2">
    <source>
        <dbReference type="EMBL" id="DAG03413.1"/>
    </source>
</evidence>
<name>A0A8S5V9M2_9CAUD</name>
<protein>
    <submittedName>
        <fullName evidence="2">Uncharacterized protein</fullName>
    </submittedName>
</protein>
<keyword evidence="1" id="KW-0472">Membrane</keyword>
<keyword evidence="1" id="KW-1133">Transmembrane helix</keyword>
<evidence type="ECO:0000256" key="1">
    <source>
        <dbReference type="SAM" id="Phobius"/>
    </source>
</evidence>